<reference evidence="1" key="1">
    <citation type="journal article" date="2015" name="Nature">
        <title>Complex archaea that bridge the gap between prokaryotes and eukaryotes.</title>
        <authorList>
            <person name="Spang A."/>
            <person name="Saw J.H."/>
            <person name="Jorgensen S.L."/>
            <person name="Zaremba-Niedzwiedzka K."/>
            <person name="Martijn J."/>
            <person name="Lind A.E."/>
            <person name="van Eijk R."/>
            <person name="Schleper C."/>
            <person name="Guy L."/>
            <person name="Ettema T.J."/>
        </authorList>
    </citation>
    <scope>NUCLEOTIDE SEQUENCE</scope>
</reference>
<comment type="caution">
    <text evidence="1">The sequence shown here is derived from an EMBL/GenBank/DDBJ whole genome shotgun (WGS) entry which is preliminary data.</text>
</comment>
<name>A0A0F9FUB5_9ZZZZ</name>
<proteinExistence type="predicted"/>
<evidence type="ECO:0000313" key="1">
    <source>
        <dbReference type="EMBL" id="KKL90034.1"/>
    </source>
</evidence>
<dbReference type="AlphaFoldDB" id="A0A0F9FUB5"/>
<accession>A0A0F9FUB5</accession>
<sequence length="62" mass="6967">MAYSNGHPGRVEITRIICDKCAIAPNSEIPFDIKSDGLPMQRTPWCWFPCYGADCMICDKPC</sequence>
<organism evidence="1">
    <name type="scientific">marine sediment metagenome</name>
    <dbReference type="NCBI Taxonomy" id="412755"/>
    <lineage>
        <taxon>unclassified sequences</taxon>
        <taxon>metagenomes</taxon>
        <taxon>ecological metagenomes</taxon>
    </lineage>
</organism>
<gene>
    <name evidence="1" type="ORF">LCGC14_1908690</name>
</gene>
<protein>
    <submittedName>
        <fullName evidence="1">Uncharacterized protein</fullName>
    </submittedName>
</protein>
<dbReference type="EMBL" id="LAZR01020123">
    <property type="protein sequence ID" value="KKL90034.1"/>
    <property type="molecule type" value="Genomic_DNA"/>
</dbReference>